<dbReference type="InterPro" id="IPR002909">
    <property type="entry name" value="IPT_dom"/>
</dbReference>
<feature type="domain" description="IPT/TIG" evidence="4">
    <location>
        <begin position="255"/>
        <end position="345"/>
    </location>
</feature>
<dbReference type="Gene3D" id="2.60.40.10">
    <property type="entry name" value="Immunoglobulins"/>
    <property type="match status" value="1"/>
</dbReference>
<evidence type="ECO:0000259" key="4">
    <source>
        <dbReference type="Pfam" id="PF01833"/>
    </source>
</evidence>
<dbReference type="InterPro" id="IPR014756">
    <property type="entry name" value="Ig_E-set"/>
</dbReference>
<dbReference type="AlphaFoldDB" id="D3B6E2"/>
<organism evidence="5 6">
    <name type="scientific">Heterostelium pallidum (strain ATCC 26659 / Pp 5 / PN500)</name>
    <name type="common">Cellular slime mold</name>
    <name type="synonym">Polysphondylium pallidum</name>
    <dbReference type="NCBI Taxonomy" id="670386"/>
    <lineage>
        <taxon>Eukaryota</taxon>
        <taxon>Amoebozoa</taxon>
        <taxon>Evosea</taxon>
        <taxon>Eumycetozoa</taxon>
        <taxon>Dictyostelia</taxon>
        <taxon>Acytosteliales</taxon>
        <taxon>Acytosteliaceae</taxon>
        <taxon>Heterostelium</taxon>
    </lineage>
</organism>
<dbReference type="Proteomes" id="UP000001396">
    <property type="component" value="Unassembled WGS sequence"/>
</dbReference>
<dbReference type="SUPFAM" id="SSF81296">
    <property type="entry name" value="E set domains"/>
    <property type="match status" value="2"/>
</dbReference>
<keyword evidence="1" id="KW-0325">Glycoprotein</keyword>
<dbReference type="RefSeq" id="XP_020435029.1">
    <property type="nucleotide sequence ID" value="XM_020574615.1"/>
</dbReference>
<keyword evidence="2" id="KW-0812">Transmembrane</keyword>
<dbReference type="Pfam" id="PF01833">
    <property type="entry name" value="TIG"/>
    <property type="match status" value="2"/>
</dbReference>
<evidence type="ECO:0000256" key="2">
    <source>
        <dbReference type="SAM" id="Phobius"/>
    </source>
</evidence>
<dbReference type="EMBL" id="ADBJ01000017">
    <property type="protein sequence ID" value="EFA82912.1"/>
    <property type="molecule type" value="Genomic_DNA"/>
</dbReference>
<proteinExistence type="predicted"/>
<feature type="chain" id="PRO_5003042242" evidence="3">
    <location>
        <begin position="23"/>
        <end position="676"/>
    </location>
</feature>
<keyword evidence="6" id="KW-1185">Reference proteome</keyword>
<evidence type="ECO:0000313" key="5">
    <source>
        <dbReference type="EMBL" id="EFA82912.1"/>
    </source>
</evidence>
<dbReference type="InterPro" id="IPR052014">
    <property type="entry name" value="Dictyostelium_Tiger"/>
</dbReference>
<dbReference type="InterPro" id="IPR013783">
    <property type="entry name" value="Ig-like_fold"/>
</dbReference>
<protein>
    <submittedName>
        <fullName evidence="5">Immunoglobulin E-set domain-containing protein</fullName>
    </submittedName>
</protein>
<dbReference type="OMA" id="INNTIDC"/>
<sequence length="676" mass="75249">MVNFLYISFLLLLFCHVSLVRSYSAMYGIEYGLLEGNNSSPNFTITFENKTAVTFKIWKDSYTMVYLFARVVIVINNSTKFLWNPFLIGRVEGLTREMYTSGGFISVTGTYFDNTNFTVSIGHATLPLASKNGSLYIFSVQDSIIPYLTSVTGGNDLIVFNDPDPYTFTFQFKPPVINTLSMNSQYLFIYGDSFGIESWKVQCFIDGSPLNIVNFTRSTNIVTDLASPNFRTLGTRSITLTLEDKIASKTIDIYPLINSVSSVSSSTGGPITIFGIGLNLTRIDNSVIQSKSIIIGGVNCTNITQVNSYDLECQYPSFNKSSNSTTKDLNIKLVLDGFEANPFNFNYDQITINSMYKQKGMIIRVVSSVYRAANLELSLFKYDDKTLILSGLAVVNSSVKGENMFLDFQIPRNIYGTFLAQISNLSNLYSFDWYPKVTFVVSPRTSGDILFINGEIFSDPVVISISDSAIKCKNAKVITTTLIACNLTKGSGKDIRITLGMNGTILESKFSYLPPTLSKALISDSPDSDGNRNITVIGHNFDDKNLFIKINNTIDCGTLHFMNDTTLICTISEIVYNDLKSIVNIDDSSSSSSFIKLYVSVNGQSVTAPRLLSIEKDEPTEPVDKTFIILSVMTLVIAAIGLILLITIILYIRHQQNMKQQQHKKRRRFGSPTRNQ</sequence>
<gene>
    <name evidence="5" type="primary">tgrG1</name>
    <name evidence="5" type="ORF">PPL_03690</name>
</gene>
<feature type="transmembrane region" description="Helical" evidence="2">
    <location>
        <begin position="627"/>
        <end position="652"/>
    </location>
</feature>
<dbReference type="InParanoid" id="D3B6E2"/>
<evidence type="ECO:0000313" key="6">
    <source>
        <dbReference type="Proteomes" id="UP000001396"/>
    </source>
</evidence>
<keyword evidence="3" id="KW-0732">Signal</keyword>
<evidence type="ECO:0000256" key="3">
    <source>
        <dbReference type="SAM" id="SignalP"/>
    </source>
</evidence>
<dbReference type="GeneID" id="31359177"/>
<evidence type="ECO:0000256" key="1">
    <source>
        <dbReference type="ARBA" id="ARBA00023180"/>
    </source>
</evidence>
<feature type="domain" description="IPT/TIG" evidence="4">
    <location>
        <begin position="528"/>
        <end position="591"/>
    </location>
</feature>
<feature type="signal peptide" evidence="3">
    <location>
        <begin position="1"/>
        <end position="22"/>
    </location>
</feature>
<name>D3B6E2_HETP5</name>
<comment type="caution">
    <text evidence="5">The sequence shown here is derived from an EMBL/GenBank/DDBJ whole genome shotgun (WGS) entry which is preliminary data.</text>
</comment>
<keyword evidence="2" id="KW-1133">Transmembrane helix</keyword>
<reference evidence="5 6" key="1">
    <citation type="journal article" date="2011" name="Genome Res.">
        <title>Phylogeny-wide analysis of social amoeba genomes highlights ancient origins for complex intercellular communication.</title>
        <authorList>
            <person name="Heidel A.J."/>
            <person name="Lawal H.M."/>
            <person name="Felder M."/>
            <person name="Schilde C."/>
            <person name="Helps N.R."/>
            <person name="Tunggal B."/>
            <person name="Rivero F."/>
            <person name="John U."/>
            <person name="Schleicher M."/>
            <person name="Eichinger L."/>
            <person name="Platzer M."/>
            <person name="Noegel A.A."/>
            <person name="Schaap P."/>
            <person name="Gloeckner G."/>
        </authorList>
    </citation>
    <scope>NUCLEOTIDE SEQUENCE [LARGE SCALE GENOMIC DNA]</scope>
    <source>
        <strain evidence="6">ATCC 26659 / Pp 5 / PN500</strain>
    </source>
</reference>
<dbReference type="PANTHER" id="PTHR31341">
    <property type="entry name" value="IPT/TIG DOMAIN-CONTAINING PROTEIN-RELATED-RELATED"/>
    <property type="match status" value="1"/>
</dbReference>
<keyword evidence="2" id="KW-0472">Membrane</keyword>
<accession>D3B6E2</accession>